<dbReference type="AlphaFoldDB" id="A0A1A8Z9U3"/>
<name>A0A1A8Z9U3_9ACTN</name>
<evidence type="ECO:0000313" key="4">
    <source>
        <dbReference type="Proteomes" id="UP000199385"/>
    </source>
</evidence>
<dbReference type="Proteomes" id="UP000199385">
    <property type="component" value="Chromosome I"/>
</dbReference>
<evidence type="ECO:0000256" key="1">
    <source>
        <dbReference type="SAM" id="MobiDB-lite"/>
    </source>
</evidence>
<sequence>MRRVAVVCAVAVLLSGCGAGSSGQPTSSSAPVGDDGVIEPTGQVGLPSGIVVSKDNFSDRTKGLLVYDITTGNLLATAVAPGEASVSRREAFDETMHRLAYTSDCELQVATLNGGTYVPSGRWKPPQAFGKARQCFDTPTFDDDGRLRASVGATASEPGRVMSVDPAKPDEAPRDEGAGSVRQEKKLRLAGVNKSDVRVYVRGGTVTSLIVTGVKPGGDVLSGDFWYDCKTPVDTVTFLCTSSLDASRQYYGGVALAMVDVSAGTVRVKQVAPATEASRPTVLPAPDRKRVAINDSTGWYTTSLDGASSPARQPLSDQRNLGDILFWA</sequence>
<accession>A0A1A8Z9U3</accession>
<evidence type="ECO:0000313" key="3">
    <source>
        <dbReference type="EMBL" id="SBT40605.1"/>
    </source>
</evidence>
<keyword evidence="4" id="KW-1185">Reference proteome</keyword>
<proteinExistence type="predicted"/>
<keyword evidence="2" id="KW-0732">Signal</keyword>
<feature type="chain" id="PRO_5039367533" description="Lipoprotein" evidence="2">
    <location>
        <begin position="20"/>
        <end position="328"/>
    </location>
</feature>
<dbReference type="PROSITE" id="PS51257">
    <property type="entry name" value="PROKAR_LIPOPROTEIN"/>
    <property type="match status" value="1"/>
</dbReference>
<dbReference type="STRING" id="261654.GA0070611_1323"/>
<feature type="compositionally biased region" description="Basic and acidic residues" evidence="1">
    <location>
        <begin position="167"/>
        <end position="181"/>
    </location>
</feature>
<reference evidence="4" key="1">
    <citation type="submission" date="2016-06" db="EMBL/GenBank/DDBJ databases">
        <authorList>
            <person name="Varghese N."/>
            <person name="Submissions Spin"/>
        </authorList>
    </citation>
    <scope>NUCLEOTIDE SEQUENCE [LARGE SCALE GENOMIC DNA]</scope>
    <source>
        <strain evidence="4">DSM 44815</strain>
    </source>
</reference>
<dbReference type="EMBL" id="LT594323">
    <property type="protein sequence ID" value="SBT40605.1"/>
    <property type="molecule type" value="Genomic_DNA"/>
</dbReference>
<dbReference type="PATRIC" id="fig|261654.4.peg.1347"/>
<evidence type="ECO:0008006" key="5">
    <source>
        <dbReference type="Google" id="ProtNLM"/>
    </source>
</evidence>
<evidence type="ECO:0000256" key="2">
    <source>
        <dbReference type="SAM" id="SignalP"/>
    </source>
</evidence>
<protein>
    <recommendedName>
        <fullName evidence="5">Lipoprotein</fullName>
    </recommendedName>
</protein>
<feature type="signal peptide" evidence="2">
    <location>
        <begin position="1"/>
        <end position="19"/>
    </location>
</feature>
<feature type="region of interest" description="Disordered" evidence="1">
    <location>
        <begin position="152"/>
        <end position="181"/>
    </location>
</feature>
<gene>
    <name evidence="3" type="ORF">GA0070611_1323</name>
</gene>
<organism evidence="3 4">
    <name type="scientific">Micromonospora auratinigra</name>
    <dbReference type="NCBI Taxonomy" id="261654"/>
    <lineage>
        <taxon>Bacteria</taxon>
        <taxon>Bacillati</taxon>
        <taxon>Actinomycetota</taxon>
        <taxon>Actinomycetes</taxon>
        <taxon>Micromonosporales</taxon>
        <taxon>Micromonosporaceae</taxon>
        <taxon>Micromonospora</taxon>
    </lineage>
</organism>